<sequence length="220" mass="23634">MQQRGAGNLKSHEKAWCIHFSQEPADQSVVLGERVVLSCVVFNYSGIVQWTKDGLALGVGEGLRACQVTVVLSGSGHRASYNLEISHSEAVGDSLYECQGPRRPALRSRRPNSMYSVIPPGDPVVEGTPELLLMAGNPFNLTCVTRGAKPAAHIQWTKDGAAVEGAVQSTEVLPDRKRVTTRSYLPIIPADTDSGRNFTCVASNPAVPMGKRATVTLNVH</sequence>
<dbReference type="EMBL" id="CM043801">
    <property type="protein sequence ID" value="KAI4809248.1"/>
    <property type="molecule type" value="Genomic_DNA"/>
</dbReference>
<protein>
    <submittedName>
        <fullName evidence="1">Uncharacterized protein</fullName>
    </submittedName>
</protein>
<name>A0ACB9W7M7_CHAAC</name>
<organism evidence="1 2">
    <name type="scientific">Chaenocephalus aceratus</name>
    <name type="common">Blackfin icefish</name>
    <name type="synonym">Chaenichthys aceratus</name>
    <dbReference type="NCBI Taxonomy" id="36190"/>
    <lineage>
        <taxon>Eukaryota</taxon>
        <taxon>Metazoa</taxon>
        <taxon>Chordata</taxon>
        <taxon>Craniata</taxon>
        <taxon>Vertebrata</taxon>
        <taxon>Euteleostomi</taxon>
        <taxon>Actinopterygii</taxon>
        <taxon>Neopterygii</taxon>
        <taxon>Teleostei</taxon>
        <taxon>Neoteleostei</taxon>
        <taxon>Acanthomorphata</taxon>
        <taxon>Eupercaria</taxon>
        <taxon>Perciformes</taxon>
        <taxon>Notothenioidei</taxon>
        <taxon>Channichthyidae</taxon>
        <taxon>Chaenocephalus</taxon>
    </lineage>
</organism>
<accession>A0ACB9W7M7</accession>
<gene>
    <name evidence="1" type="ORF">KUCAC02_018154</name>
</gene>
<evidence type="ECO:0000313" key="2">
    <source>
        <dbReference type="Proteomes" id="UP001057452"/>
    </source>
</evidence>
<feature type="non-terminal residue" evidence="1">
    <location>
        <position position="220"/>
    </location>
</feature>
<comment type="caution">
    <text evidence="1">The sequence shown here is derived from an EMBL/GenBank/DDBJ whole genome shotgun (WGS) entry which is preliminary data.</text>
</comment>
<keyword evidence="2" id="KW-1185">Reference proteome</keyword>
<evidence type="ECO:0000313" key="1">
    <source>
        <dbReference type="EMBL" id="KAI4809248.1"/>
    </source>
</evidence>
<proteinExistence type="predicted"/>
<dbReference type="Proteomes" id="UP001057452">
    <property type="component" value="Chromosome 17"/>
</dbReference>
<reference evidence="1" key="1">
    <citation type="submission" date="2022-05" db="EMBL/GenBank/DDBJ databases">
        <title>Chromosome-level genome of Chaenocephalus aceratus.</title>
        <authorList>
            <person name="Park H."/>
        </authorList>
    </citation>
    <scope>NUCLEOTIDE SEQUENCE</scope>
    <source>
        <strain evidence="1">KU_202001</strain>
    </source>
</reference>